<dbReference type="SUPFAM" id="SSF51679">
    <property type="entry name" value="Bacterial luciferase-like"/>
    <property type="match status" value="1"/>
</dbReference>
<dbReference type="EMBL" id="BQYH01000063">
    <property type="protein sequence ID" value="GKU74719.1"/>
    <property type="molecule type" value="Genomic_DNA"/>
</dbReference>
<dbReference type="PANTHER" id="PTHR30011:SF32">
    <property type="entry name" value="CONSERVED PROTEIN"/>
    <property type="match status" value="1"/>
</dbReference>
<reference evidence="3" key="4">
    <citation type="submission" date="2022-04" db="EMBL/GenBank/DDBJ databases">
        <authorList>
            <person name="Komine T."/>
            <person name="Fukano H."/>
            <person name="Wada S."/>
        </authorList>
    </citation>
    <scope>NUCLEOTIDE SEQUENCE</scope>
    <source>
        <strain evidence="3">NJB18185</strain>
    </source>
</reference>
<dbReference type="InterPro" id="IPR036661">
    <property type="entry name" value="Luciferase-like_sf"/>
</dbReference>
<dbReference type="Proteomes" id="UP000245060">
    <property type="component" value="Unassembled WGS sequence"/>
</dbReference>
<evidence type="ECO:0000313" key="2">
    <source>
        <dbReference type="EMBL" id="GBG36567.1"/>
    </source>
</evidence>
<dbReference type="NCBIfam" id="TIGR03619">
    <property type="entry name" value="F420_Rv2161c"/>
    <property type="match status" value="1"/>
</dbReference>
<dbReference type="AlphaFoldDB" id="A0AA37PR12"/>
<sequence>MGLTGDRQSGKGADVGIGVLTFATDEGIGPVELGRAVEERGFGALFLAEHTHIPVDAKTAYPLGGPIPRKYYRTLDPFVALTAAAGATENLVLGTGIALIPQRDPILTAKEVVSLDLVSQGRFRFGVGVGWLREEIANHGVDPAVRGRVADERLRAMIEIWTQEKAEFHGDFVNFDPIYGWPKPLTKPHPPLYIGGGPAGFKRIARLKAGWIAMAPSPNALSGQLEELRAVAGHDVPLINMHMGESTAKAVEGYRDIGVEHVLVELETEPRDETLRRLDQLRAEFAEVM</sequence>
<protein>
    <submittedName>
        <fullName evidence="3">LLM class F420-dependent oxidoreductase</fullName>
    </submittedName>
</protein>
<evidence type="ECO:0000259" key="1">
    <source>
        <dbReference type="Pfam" id="PF00296"/>
    </source>
</evidence>
<gene>
    <name evidence="2" type="ORF">MmonteBS_09390</name>
    <name evidence="3" type="ORF">NJB18185_44900</name>
</gene>
<reference evidence="4" key="2">
    <citation type="submission" date="2018-04" db="EMBL/GenBank/DDBJ databases">
        <title>Draft genome sequence of Mycobacterium montefiorense isolated from Japanese black salamander.</title>
        <authorList>
            <person name="Fukano H."/>
            <person name="Yoshida M."/>
            <person name="Shimizu A."/>
            <person name="Iwao H."/>
            <person name="Kurata O."/>
            <person name="Katayama Y."/>
            <person name="Omatsu T."/>
            <person name="Mizutani T."/>
            <person name="Wada S."/>
            <person name="Hoshino Y."/>
        </authorList>
    </citation>
    <scope>NUCLEOTIDE SEQUENCE [LARGE SCALE GENOMIC DNA]</scope>
    <source>
        <strain evidence="4">BS</strain>
    </source>
</reference>
<dbReference type="Proteomes" id="UP001139505">
    <property type="component" value="Unassembled WGS sequence"/>
</dbReference>
<reference evidence="2" key="1">
    <citation type="journal article" date="2018" name="Genome Announc.">
        <title>Draft Genome Sequence of Mycobacterium montefiorense Isolated from Japanese Black Salamander (Hynobius nigrescens).</title>
        <authorList>
            <person name="Fukano H."/>
            <person name="Yoshida M."/>
            <person name="Shimizu A."/>
            <person name="Iwao H."/>
            <person name="Katayama Y."/>
            <person name="Omatsu T."/>
            <person name="Mizutani T."/>
            <person name="Kurata O."/>
            <person name="Wada S."/>
            <person name="Hoshino Y."/>
        </authorList>
    </citation>
    <scope>NUCLEOTIDE SEQUENCE</scope>
    <source>
        <strain evidence="2">BS</strain>
    </source>
</reference>
<feature type="domain" description="Luciferase-like" evidence="1">
    <location>
        <begin position="31"/>
        <end position="252"/>
    </location>
</feature>
<dbReference type="InterPro" id="IPR019921">
    <property type="entry name" value="Lucif-like_OxRdtase_Rv2161c"/>
</dbReference>
<proteinExistence type="predicted"/>
<dbReference type="InterPro" id="IPR051260">
    <property type="entry name" value="Diverse_substr_monoxygenases"/>
</dbReference>
<dbReference type="PANTHER" id="PTHR30011">
    <property type="entry name" value="ALKANESULFONATE MONOOXYGENASE-RELATED"/>
    <property type="match status" value="1"/>
</dbReference>
<dbReference type="GO" id="GO:0016705">
    <property type="term" value="F:oxidoreductase activity, acting on paired donors, with incorporation or reduction of molecular oxygen"/>
    <property type="evidence" value="ECO:0007669"/>
    <property type="project" value="InterPro"/>
</dbReference>
<dbReference type="EMBL" id="BFCH01000007">
    <property type="protein sequence ID" value="GBG36567.1"/>
    <property type="molecule type" value="Genomic_DNA"/>
</dbReference>
<comment type="caution">
    <text evidence="3">The sequence shown here is derived from an EMBL/GenBank/DDBJ whole genome shotgun (WGS) entry which is preliminary data.</text>
</comment>
<dbReference type="InterPro" id="IPR011251">
    <property type="entry name" value="Luciferase-like_dom"/>
</dbReference>
<dbReference type="Gene3D" id="3.20.20.30">
    <property type="entry name" value="Luciferase-like domain"/>
    <property type="match status" value="1"/>
</dbReference>
<evidence type="ECO:0000313" key="4">
    <source>
        <dbReference type="Proteomes" id="UP000245060"/>
    </source>
</evidence>
<evidence type="ECO:0000313" key="5">
    <source>
        <dbReference type="Proteomes" id="UP001139505"/>
    </source>
</evidence>
<evidence type="ECO:0000313" key="3">
    <source>
        <dbReference type="EMBL" id="GKU74719.1"/>
    </source>
</evidence>
<dbReference type="Pfam" id="PF00296">
    <property type="entry name" value="Bac_luciferase"/>
    <property type="match status" value="1"/>
</dbReference>
<organism evidence="3 5">
    <name type="scientific">Mycobacterium montefiorense</name>
    <dbReference type="NCBI Taxonomy" id="154654"/>
    <lineage>
        <taxon>Bacteria</taxon>
        <taxon>Bacillati</taxon>
        <taxon>Actinomycetota</taxon>
        <taxon>Actinomycetes</taxon>
        <taxon>Mycobacteriales</taxon>
        <taxon>Mycobacteriaceae</taxon>
        <taxon>Mycobacterium</taxon>
        <taxon>Mycobacterium simiae complex</taxon>
    </lineage>
</organism>
<keyword evidence="4" id="KW-1185">Reference proteome</keyword>
<reference evidence="3" key="3">
    <citation type="journal article" date="2022" name="Microbiol. Resour. Announc.">
        <title>Draft Genome Sequences of Eight Mycobacterium montefiorense Strains Isolated from Salamanders in Captivity.</title>
        <authorList>
            <person name="Komine T."/>
            <person name="Ihara H."/>
            <person name="Fukano H."/>
            <person name="Hoshino Y."/>
            <person name="Kurata O."/>
            <person name="Wada S."/>
        </authorList>
    </citation>
    <scope>NUCLEOTIDE SEQUENCE</scope>
    <source>
        <strain evidence="3">NJB18185</strain>
    </source>
</reference>
<accession>A0AA37PR12</accession>
<name>A0AA37PR12_9MYCO</name>